<dbReference type="InterPro" id="IPR002716">
    <property type="entry name" value="PIN_dom"/>
</dbReference>
<evidence type="ECO:0000313" key="3">
    <source>
        <dbReference type="Proteomes" id="UP000299794"/>
    </source>
</evidence>
<accession>A0A4P5ZRR5</accession>
<gene>
    <name evidence="2" type="ORF">PA905_44940</name>
</gene>
<organism evidence="2 3">
    <name type="scientific">Planktothrix agardhii CCAP 1459/11A</name>
    <dbReference type="NCBI Taxonomy" id="282420"/>
    <lineage>
        <taxon>Bacteria</taxon>
        <taxon>Bacillati</taxon>
        <taxon>Cyanobacteriota</taxon>
        <taxon>Cyanophyceae</taxon>
        <taxon>Oscillatoriophycideae</taxon>
        <taxon>Oscillatoriales</taxon>
        <taxon>Microcoleaceae</taxon>
        <taxon>Planktothrix</taxon>
    </lineage>
</organism>
<dbReference type="SUPFAM" id="SSF88723">
    <property type="entry name" value="PIN domain-like"/>
    <property type="match status" value="1"/>
</dbReference>
<reference evidence="3" key="1">
    <citation type="submission" date="2019-02" db="EMBL/GenBank/DDBJ databases">
        <title>Draft genome sequence of Planktothrix agardhii NIES-905.</title>
        <authorList>
            <person name="Yamaguchi H."/>
            <person name="Suzuki S."/>
            <person name="Kawachi M."/>
        </authorList>
    </citation>
    <scope>NUCLEOTIDE SEQUENCE [LARGE SCALE GENOMIC DNA]</scope>
    <source>
        <strain evidence="3">CCAP 1459/11A</strain>
    </source>
</reference>
<dbReference type="RefSeq" id="WP_026787809.1">
    <property type="nucleotide sequence ID" value="NZ_BJCD01000075.1"/>
</dbReference>
<feature type="domain" description="PIN" evidence="1">
    <location>
        <begin position="5"/>
        <end position="123"/>
    </location>
</feature>
<dbReference type="Pfam" id="PF01850">
    <property type="entry name" value="PIN"/>
    <property type="match status" value="1"/>
</dbReference>
<dbReference type="InterPro" id="IPR029060">
    <property type="entry name" value="PIN-like_dom_sf"/>
</dbReference>
<name>A0A4P5ZRR5_PLAAG</name>
<dbReference type="AlphaFoldDB" id="A0A4P5ZRR5"/>
<evidence type="ECO:0000313" key="2">
    <source>
        <dbReference type="EMBL" id="GDZ96062.1"/>
    </source>
</evidence>
<protein>
    <recommendedName>
        <fullName evidence="1">PIN domain-containing protein</fullName>
    </recommendedName>
</protein>
<dbReference type="Proteomes" id="UP000299794">
    <property type="component" value="Unassembled WGS sequence"/>
</dbReference>
<dbReference type="EMBL" id="BJCD01000075">
    <property type="protein sequence ID" value="GDZ96062.1"/>
    <property type="molecule type" value="Genomic_DNA"/>
</dbReference>
<dbReference type="Gene3D" id="3.40.50.1010">
    <property type="entry name" value="5'-nuclease"/>
    <property type="match status" value="1"/>
</dbReference>
<evidence type="ECO:0000259" key="1">
    <source>
        <dbReference type="Pfam" id="PF01850"/>
    </source>
</evidence>
<comment type="caution">
    <text evidence="2">The sequence shown here is derived from an EMBL/GenBank/DDBJ whole genome shotgun (WGS) entry which is preliminary data.</text>
</comment>
<sequence length="139" mass="16085">MKQKVLVDTGPLVSILSLSDTHHQRCITTLQTLQPPLLTCWSVITETHWLIRKNKVAVTSLFKMIEGGLIEVVHLPEESIPWLKIFILKYHDIGVQIADASLCYLAEIRDLDTIFTLDRRDFSIYRIRNNQTLKIIPEF</sequence>
<proteinExistence type="predicted"/>